<proteinExistence type="predicted"/>
<protein>
    <submittedName>
        <fullName evidence="1">Uncharacterized protein</fullName>
    </submittedName>
</protein>
<accession>A0A0V0ZSA1</accession>
<organism evidence="1 2">
    <name type="scientific">Trichinella patagoniensis</name>
    <dbReference type="NCBI Taxonomy" id="990121"/>
    <lineage>
        <taxon>Eukaryota</taxon>
        <taxon>Metazoa</taxon>
        <taxon>Ecdysozoa</taxon>
        <taxon>Nematoda</taxon>
        <taxon>Enoplea</taxon>
        <taxon>Dorylaimia</taxon>
        <taxon>Trichinellida</taxon>
        <taxon>Trichinellidae</taxon>
        <taxon>Trichinella</taxon>
    </lineage>
</organism>
<reference evidence="1 2" key="1">
    <citation type="submission" date="2015-01" db="EMBL/GenBank/DDBJ databases">
        <title>Evolution of Trichinella species and genotypes.</title>
        <authorList>
            <person name="Korhonen P.K."/>
            <person name="Edoardo P."/>
            <person name="Giuseppe L.R."/>
            <person name="Gasser R.B."/>
        </authorList>
    </citation>
    <scope>NUCLEOTIDE SEQUENCE [LARGE SCALE GENOMIC DNA]</scope>
    <source>
        <strain evidence="1">ISS2496</strain>
    </source>
</reference>
<dbReference type="AlphaFoldDB" id="A0A0V0ZSA1"/>
<name>A0A0V0ZSA1_9BILA</name>
<sequence length="132" mass="14916">MARQQQIDGNATGLCYWCGGIMGPRISFVRTRRRASTRRSMSNDVSARTTLIAQRKLARSPRTDALSLRIPCFPLRSAPVCARLQTSDTLLVESYLAARADLEAMEVVHYQTKAPPRTLRAPPRLLERYGRR</sequence>
<dbReference type="EMBL" id="JYDQ01000092">
    <property type="protein sequence ID" value="KRY15632.1"/>
    <property type="molecule type" value="Genomic_DNA"/>
</dbReference>
<evidence type="ECO:0000313" key="2">
    <source>
        <dbReference type="Proteomes" id="UP000054783"/>
    </source>
</evidence>
<gene>
    <name evidence="1" type="ORF">T12_1848</name>
</gene>
<dbReference type="Proteomes" id="UP000054783">
    <property type="component" value="Unassembled WGS sequence"/>
</dbReference>
<evidence type="ECO:0000313" key="1">
    <source>
        <dbReference type="EMBL" id="KRY15632.1"/>
    </source>
</evidence>
<comment type="caution">
    <text evidence="1">The sequence shown here is derived from an EMBL/GenBank/DDBJ whole genome shotgun (WGS) entry which is preliminary data.</text>
</comment>
<keyword evidence="2" id="KW-1185">Reference proteome</keyword>